<dbReference type="EMBL" id="JACIID010000009">
    <property type="protein sequence ID" value="MBB4537269.1"/>
    <property type="molecule type" value="Genomic_DNA"/>
</dbReference>
<dbReference type="Proteomes" id="UP000557344">
    <property type="component" value="Unassembled WGS sequence"/>
</dbReference>
<evidence type="ECO:0000313" key="5">
    <source>
        <dbReference type="EMBL" id="MBB4537269.1"/>
    </source>
</evidence>
<dbReference type="GO" id="GO:0000160">
    <property type="term" value="P:phosphorelay signal transduction system"/>
    <property type="evidence" value="ECO:0007669"/>
    <property type="project" value="InterPro"/>
</dbReference>
<dbReference type="InterPro" id="IPR016032">
    <property type="entry name" value="Sig_transdc_resp-reg_C-effctor"/>
</dbReference>
<dbReference type="InterPro" id="IPR011990">
    <property type="entry name" value="TPR-like_helical_dom_sf"/>
</dbReference>
<evidence type="ECO:0000313" key="7">
    <source>
        <dbReference type="Proteomes" id="UP000557344"/>
    </source>
</evidence>
<protein>
    <submittedName>
        <fullName evidence="5">TolB-like protein/Tfp pilus assembly protein PilF</fullName>
    </submittedName>
</protein>
<name>A0A7W6ZKF8_RHIET</name>
<dbReference type="Pfam" id="PF00486">
    <property type="entry name" value="Trans_reg_C"/>
    <property type="match status" value="1"/>
</dbReference>
<evidence type="ECO:0000313" key="6">
    <source>
        <dbReference type="Proteomes" id="UP000523431"/>
    </source>
</evidence>
<dbReference type="Gene3D" id="3.40.50.10070">
    <property type="entry name" value="TolB, N-terminal domain"/>
    <property type="match status" value="1"/>
</dbReference>
<feature type="DNA-binding region" description="OmpR/PhoB-type" evidence="2">
    <location>
        <begin position="3"/>
        <end position="101"/>
    </location>
</feature>
<evidence type="ECO:0000313" key="4">
    <source>
        <dbReference type="EMBL" id="MBB4481440.1"/>
    </source>
</evidence>
<gene>
    <name evidence="4" type="ORF">GGE46_004038</name>
    <name evidence="5" type="ORF">GGE57_004035</name>
</gene>
<dbReference type="Gene3D" id="1.25.40.10">
    <property type="entry name" value="Tetratricopeptide repeat domain"/>
    <property type="match status" value="1"/>
</dbReference>
<feature type="domain" description="OmpR/PhoB-type" evidence="3">
    <location>
        <begin position="3"/>
        <end position="101"/>
    </location>
</feature>
<dbReference type="CDD" id="cd00383">
    <property type="entry name" value="trans_reg_C"/>
    <property type="match status" value="1"/>
</dbReference>
<dbReference type="InterPro" id="IPR001867">
    <property type="entry name" value="OmpR/PhoB-type_DNA-bd"/>
</dbReference>
<dbReference type="SMART" id="SM00862">
    <property type="entry name" value="Trans_reg_C"/>
    <property type="match status" value="1"/>
</dbReference>
<dbReference type="GO" id="GO:0003677">
    <property type="term" value="F:DNA binding"/>
    <property type="evidence" value="ECO:0007669"/>
    <property type="project" value="UniProtKB-UniRule"/>
</dbReference>
<dbReference type="Proteomes" id="UP000523431">
    <property type="component" value="Unassembled WGS sequence"/>
</dbReference>
<dbReference type="Gene3D" id="1.10.10.10">
    <property type="entry name" value="Winged helix-like DNA-binding domain superfamily/Winged helix DNA-binding domain"/>
    <property type="match status" value="1"/>
</dbReference>
<evidence type="ECO:0000259" key="3">
    <source>
        <dbReference type="PROSITE" id="PS51755"/>
    </source>
</evidence>
<dbReference type="PROSITE" id="PS51755">
    <property type="entry name" value="OMPR_PHOB"/>
    <property type="match status" value="1"/>
</dbReference>
<dbReference type="AlphaFoldDB" id="A0A7W6ZKF8"/>
<dbReference type="InterPro" id="IPR036388">
    <property type="entry name" value="WH-like_DNA-bd_sf"/>
</dbReference>
<proteinExistence type="predicted"/>
<dbReference type="SUPFAM" id="SSF46894">
    <property type="entry name" value="C-terminal effector domain of the bipartite response regulators"/>
    <property type="match status" value="1"/>
</dbReference>
<evidence type="ECO:0000256" key="2">
    <source>
        <dbReference type="PROSITE-ProRule" id="PRU01091"/>
    </source>
</evidence>
<evidence type="ECO:0000256" key="1">
    <source>
        <dbReference type="ARBA" id="ARBA00023125"/>
    </source>
</evidence>
<accession>A0A7W6ZKF8</accession>
<dbReference type="GO" id="GO:0006355">
    <property type="term" value="P:regulation of DNA-templated transcription"/>
    <property type="evidence" value="ECO:0007669"/>
    <property type="project" value="InterPro"/>
</dbReference>
<dbReference type="RefSeq" id="WP_183843121.1">
    <property type="nucleotide sequence ID" value="NZ_JACIHU010000009.1"/>
</dbReference>
<dbReference type="SUPFAM" id="SSF48452">
    <property type="entry name" value="TPR-like"/>
    <property type="match status" value="1"/>
</dbReference>
<dbReference type="EMBL" id="JACIHU010000009">
    <property type="protein sequence ID" value="MBB4481440.1"/>
    <property type="molecule type" value="Genomic_DNA"/>
</dbReference>
<keyword evidence="1 2" id="KW-0238">DNA-binding</keyword>
<comment type="caution">
    <text evidence="5">The sequence shown here is derived from an EMBL/GenBank/DDBJ whole genome shotgun (WGS) entry which is preliminary data.</text>
</comment>
<reference evidence="6 7" key="1">
    <citation type="submission" date="2020-08" db="EMBL/GenBank/DDBJ databases">
        <title>Genomic Encyclopedia of Type Strains, Phase IV (KMG-V): Genome sequencing to study the core and pangenomes of soil and plant-associated prokaryotes.</title>
        <authorList>
            <person name="Whitman W."/>
        </authorList>
    </citation>
    <scope>NUCLEOTIDE SEQUENCE [LARGE SCALE GENOMIC DNA]</scope>
    <source>
        <strain evidence="4 7">SEMIA 471</strain>
        <strain evidence="5 6">SEMIA 489</strain>
    </source>
</reference>
<sequence length="511" mass="54758">MGSSTLSFGPFLYDPVTASLWREGRAVATGARPAALLGLLLEAEGRVVTKADLMDRAWPGLAVEEGNLTVQIAALRKLLGARPNGTDWIVTVPRVGYRLPRQEDAGAATVAPQPPSVAVLPFVNFGGDADQDYFADGVVTEIITALARFRSFSVVSRNSAFVYKGRTVDMREVAAELGVRYLLEGSIRRENAMVRINVQLVDGATAANLWADHFEGGIGSMFAFQDHITEQVASIVEPAIEIAEIQRSRRDRPNSPAVYDLYLRALAGIIDESIAGNAAAYGLLREALAIEPENAMLLAHAAWALEHRITMGWPRLGEDDVAECIGLARRGLQHSAGNPRVMAHCGMALLQTGKDYEGGVAVLEAAAAANPNDLLVAACSGIAALHCGDIDHALERLHRAVRLGPRDPDARFSLTGIAMAEIFRGNYEAAISFASRSLALNAHFDPTYWMLIAAHAHLGNMGQAQQFLHALEAIAPDVTLEGIAAGQPAKDPRRFAPVLEGLARAGMRARA</sequence>
<organism evidence="5 6">
    <name type="scientific">Rhizobium etli</name>
    <dbReference type="NCBI Taxonomy" id="29449"/>
    <lineage>
        <taxon>Bacteria</taxon>
        <taxon>Pseudomonadati</taxon>
        <taxon>Pseudomonadota</taxon>
        <taxon>Alphaproteobacteria</taxon>
        <taxon>Hyphomicrobiales</taxon>
        <taxon>Rhizobiaceae</taxon>
        <taxon>Rhizobium/Agrobacterium group</taxon>
        <taxon>Rhizobium</taxon>
    </lineage>
</organism>